<protein>
    <submittedName>
        <fullName evidence="1">Uncharacterized protein</fullName>
    </submittedName>
</protein>
<comment type="caution">
    <text evidence="1">The sequence shown here is derived from an EMBL/GenBank/DDBJ whole genome shotgun (WGS) entry which is preliminary data.</text>
</comment>
<sequence length="194" mass="22394">MHPLLLSFSEPSPIKTTFKMEHPKEQIYCCFAKKASYVANAEKCKVDYHKYLEEGRKEDEAIQLYSQRLMMKTMLRMVVKSSRVVLTKSTTALLPKANEVSRLKLLRTMTSFFCFPIDAKNQKGYILRTVKWRITTYVSKSLPDLLPELCCAPGESRSQQDDALYWCIVEAILPGKVKPQDAVKDILKEFMENI</sequence>
<evidence type="ECO:0000313" key="1">
    <source>
        <dbReference type="EMBL" id="KAH0899206.1"/>
    </source>
</evidence>
<name>A0ABQ8B329_BRANA</name>
<proteinExistence type="predicted"/>
<reference evidence="1 2" key="1">
    <citation type="submission" date="2021-05" db="EMBL/GenBank/DDBJ databases">
        <title>Genome Assembly of Synthetic Allotetraploid Brassica napus Reveals Homoeologous Exchanges between Subgenomes.</title>
        <authorList>
            <person name="Davis J.T."/>
        </authorList>
    </citation>
    <scope>NUCLEOTIDE SEQUENCE [LARGE SCALE GENOMIC DNA]</scope>
    <source>
        <strain evidence="2">cv. Da-Ae</strain>
        <tissue evidence="1">Seedling</tissue>
    </source>
</reference>
<dbReference type="EMBL" id="JAGKQM010000012">
    <property type="protein sequence ID" value="KAH0899206.1"/>
    <property type="molecule type" value="Genomic_DNA"/>
</dbReference>
<dbReference type="Proteomes" id="UP000824890">
    <property type="component" value="Unassembled WGS sequence"/>
</dbReference>
<keyword evidence="2" id="KW-1185">Reference proteome</keyword>
<accession>A0ABQ8B329</accession>
<organism evidence="1 2">
    <name type="scientific">Brassica napus</name>
    <name type="common">Rape</name>
    <dbReference type="NCBI Taxonomy" id="3708"/>
    <lineage>
        <taxon>Eukaryota</taxon>
        <taxon>Viridiplantae</taxon>
        <taxon>Streptophyta</taxon>
        <taxon>Embryophyta</taxon>
        <taxon>Tracheophyta</taxon>
        <taxon>Spermatophyta</taxon>
        <taxon>Magnoliopsida</taxon>
        <taxon>eudicotyledons</taxon>
        <taxon>Gunneridae</taxon>
        <taxon>Pentapetalae</taxon>
        <taxon>rosids</taxon>
        <taxon>malvids</taxon>
        <taxon>Brassicales</taxon>
        <taxon>Brassicaceae</taxon>
        <taxon>Brassiceae</taxon>
        <taxon>Brassica</taxon>
    </lineage>
</organism>
<evidence type="ECO:0000313" key="2">
    <source>
        <dbReference type="Proteomes" id="UP000824890"/>
    </source>
</evidence>
<gene>
    <name evidence="1" type="ORF">HID58_048774</name>
</gene>